<evidence type="ECO:0000313" key="2">
    <source>
        <dbReference type="EMBL" id="CAB4136561.1"/>
    </source>
</evidence>
<protein>
    <submittedName>
        <fullName evidence="2">Nuclease associated modular domain 3</fullName>
    </submittedName>
</protein>
<name>A0A6J5LQT0_9CAUD</name>
<dbReference type="SUPFAM" id="SSF64496">
    <property type="entry name" value="DNA-binding domain of intron-encoded endonucleases"/>
    <property type="match status" value="1"/>
</dbReference>
<gene>
    <name evidence="2" type="ORF">UFOVP309_31</name>
    <name evidence="3" type="ORF">UFOVP946_38</name>
</gene>
<sequence>MALVYRHRRLDTNKIFYVGISKDNYRPYSDGRYRNKIWNRIVEKTDYVVEITENNISYEDAIELEIFLISLYGKLCNKTGILANLTDGGEGTLGYESWCKGTKGLVKPNKGSFKKGHKLGLGRKLSDEHKKIISENTKGRKLSEKHKVLLKESCNKICLDLYTGIYYDSLIEGCEAVNIRPNTESTRISRKSKLQRFLYV</sequence>
<evidence type="ECO:0000313" key="3">
    <source>
        <dbReference type="EMBL" id="CAB4173281.1"/>
    </source>
</evidence>
<feature type="domain" description="Nuclease associated modular" evidence="1">
    <location>
        <begin position="121"/>
        <end position="137"/>
    </location>
</feature>
<proteinExistence type="predicted"/>
<evidence type="ECO:0000259" key="1">
    <source>
        <dbReference type="SMART" id="SM00496"/>
    </source>
</evidence>
<dbReference type="InterPro" id="IPR003611">
    <property type="entry name" value="NUMOD3"/>
</dbReference>
<dbReference type="EMBL" id="LR796897">
    <property type="protein sequence ID" value="CAB4173281.1"/>
    <property type="molecule type" value="Genomic_DNA"/>
</dbReference>
<dbReference type="SMART" id="SM00496">
    <property type="entry name" value="IENR2"/>
    <property type="match status" value="2"/>
</dbReference>
<organism evidence="2">
    <name type="scientific">uncultured Caudovirales phage</name>
    <dbReference type="NCBI Taxonomy" id="2100421"/>
    <lineage>
        <taxon>Viruses</taxon>
        <taxon>Duplodnaviria</taxon>
        <taxon>Heunggongvirae</taxon>
        <taxon>Uroviricota</taxon>
        <taxon>Caudoviricetes</taxon>
        <taxon>Peduoviridae</taxon>
        <taxon>Maltschvirus</taxon>
        <taxon>Maltschvirus maltsch</taxon>
    </lineage>
</organism>
<accession>A0A6J5LQT0</accession>
<reference evidence="2" key="1">
    <citation type="submission" date="2020-04" db="EMBL/GenBank/DDBJ databases">
        <authorList>
            <person name="Chiriac C."/>
            <person name="Salcher M."/>
            <person name="Ghai R."/>
            <person name="Kavagutti S V."/>
        </authorList>
    </citation>
    <scope>NUCLEOTIDE SEQUENCE</scope>
</reference>
<dbReference type="GO" id="GO:0003677">
    <property type="term" value="F:DNA binding"/>
    <property type="evidence" value="ECO:0007669"/>
    <property type="project" value="InterPro"/>
</dbReference>
<dbReference type="EMBL" id="LR796320">
    <property type="protein sequence ID" value="CAB4136561.1"/>
    <property type="molecule type" value="Genomic_DNA"/>
</dbReference>
<feature type="domain" description="Nuclease associated modular" evidence="1">
    <location>
        <begin position="138"/>
        <end position="154"/>
    </location>
</feature>